<reference evidence="3" key="2">
    <citation type="journal article" date="2010" name="Stand. Genomic Sci.">
        <title>Complete genome sequence of Vulcanisaeta distributa type strain (IC-017T).</title>
        <authorList>
            <person name="Mavromatis K."/>
            <person name="Sikorski J."/>
            <person name="Pabst E."/>
            <person name="Teshima H."/>
            <person name="Lapidus A."/>
            <person name="Lucas S."/>
            <person name="Nolan M."/>
            <person name="Glavina Del Rio T."/>
            <person name="Cheng J."/>
            <person name="Bruce D."/>
            <person name="Goodwin L."/>
            <person name="Pitluck S."/>
            <person name="Liolios K."/>
            <person name="Ivanova N."/>
            <person name="Mikhailova N."/>
            <person name="Pati A."/>
            <person name="Chen A."/>
            <person name="Palaniappan K."/>
            <person name="Land M."/>
            <person name="Hauser L."/>
            <person name="Chang Y."/>
            <person name="Jeffries C."/>
            <person name="Rohde M."/>
            <person name="Spring S."/>
            <person name="Goker M."/>
            <person name="Wirth R."/>
            <person name="Woyke T."/>
            <person name="Bristow J."/>
            <person name="Eisen J."/>
            <person name="Markowitz V."/>
            <person name="Hugenholtz P."/>
            <person name="Klenk H."/>
            <person name="Kyrpides N."/>
        </authorList>
    </citation>
    <scope>NUCLEOTIDE SEQUENCE [LARGE SCALE GENOMIC DNA]</scope>
    <source>
        <strain evidence="3">DSM 14429 / JCM 11212 / NBRC 100878 / IC-017</strain>
    </source>
</reference>
<dbReference type="HOGENOM" id="CLU_165897_0_0_2"/>
<protein>
    <submittedName>
        <fullName evidence="2">Uncharacterized protein</fullName>
    </submittedName>
</protein>
<dbReference type="EMBL" id="CP002100">
    <property type="protein sequence ID" value="ADN51056.1"/>
    <property type="molecule type" value="Genomic_DNA"/>
</dbReference>
<dbReference type="OrthoDB" id="57238at2157"/>
<evidence type="ECO:0000313" key="3">
    <source>
        <dbReference type="Proteomes" id="UP000006681"/>
    </source>
</evidence>
<feature type="region of interest" description="Disordered" evidence="1">
    <location>
        <begin position="97"/>
        <end position="120"/>
    </location>
</feature>
<dbReference type="Proteomes" id="UP000006681">
    <property type="component" value="Chromosome"/>
</dbReference>
<evidence type="ECO:0000256" key="1">
    <source>
        <dbReference type="SAM" id="MobiDB-lite"/>
    </source>
</evidence>
<name>E1QU62_VULDI</name>
<keyword evidence="3" id="KW-1185">Reference proteome</keyword>
<gene>
    <name evidence="2" type="ordered locus">Vdis_1682</name>
</gene>
<dbReference type="AlphaFoldDB" id="E1QU62"/>
<dbReference type="RefSeq" id="WP_013336781.1">
    <property type="nucleotide sequence ID" value="NC_014537.1"/>
</dbReference>
<organism evidence="2 3">
    <name type="scientific">Vulcanisaeta distributa (strain DSM 14429 / JCM 11212 / NBRC 100878 / IC-017)</name>
    <dbReference type="NCBI Taxonomy" id="572478"/>
    <lineage>
        <taxon>Archaea</taxon>
        <taxon>Thermoproteota</taxon>
        <taxon>Thermoprotei</taxon>
        <taxon>Thermoproteales</taxon>
        <taxon>Thermoproteaceae</taxon>
        <taxon>Vulcanisaeta</taxon>
    </lineage>
</organism>
<evidence type="ECO:0000313" key="2">
    <source>
        <dbReference type="EMBL" id="ADN51056.1"/>
    </source>
</evidence>
<dbReference type="eggNOG" id="arCOG03851">
    <property type="taxonomic scope" value="Archaea"/>
</dbReference>
<feature type="compositionally biased region" description="Basic residues" evidence="1">
    <location>
        <begin position="109"/>
        <end position="120"/>
    </location>
</feature>
<dbReference type="KEGG" id="vdi:Vdis_1682"/>
<accession>E1QU62</accession>
<proteinExistence type="predicted"/>
<sequence length="120" mass="13827">MGVNTGLRGGESLGKEPFYFKSFDRVIGVAHDVNELRSEFERLLNVDPKALEYHLREGHVVQWLEYMGETELARRLVGVVDPKVAYEIISNYLTMNRDRKTEETPKSQGRGKRSRGSRRT</sequence>
<dbReference type="GeneID" id="9752623"/>
<reference evidence="2 3" key="1">
    <citation type="journal article" date="2010" name="Stand. Genomic Sci.">
        <title>Complete genome sequence of Vulcanisaeta distributa type strain (IC-017).</title>
        <authorList>
            <person name="Mavromatis K."/>
            <person name="Sikorski J."/>
            <person name="Pabst E."/>
            <person name="Teshima H."/>
            <person name="Lapidus A."/>
            <person name="Lucas S."/>
            <person name="Nolan M."/>
            <person name="Glavina Del Rio T."/>
            <person name="Cheng J.F."/>
            <person name="Bruce D."/>
            <person name="Goodwin L."/>
            <person name="Pitluck S."/>
            <person name="Liolios K."/>
            <person name="Ivanova N."/>
            <person name="Mikhailova N."/>
            <person name="Pati A."/>
            <person name="Chen A."/>
            <person name="Palaniappan K."/>
            <person name="Land M."/>
            <person name="Hauser L."/>
            <person name="Chang Y.J."/>
            <person name="Jeffries C.D."/>
            <person name="Rohde M."/>
            <person name="Spring S."/>
            <person name="Goker M."/>
            <person name="Wirth R."/>
            <person name="Woyke T."/>
            <person name="Bristow J."/>
            <person name="Eisen J.A."/>
            <person name="Markowitz V."/>
            <person name="Hugenholtz P."/>
            <person name="Klenk H.P."/>
            <person name="Kyrpides N.C."/>
        </authorList>
    </citation>
    <scope>NUCLEOTIDE SEQUENCE [LARGE SCALE GENOMIC DNA]</scope>
    <source>
        <strain evidence="3">DSM 14429 / JCM 11212 / NBRC 100878 / IC-017</strain>
    </source>
</reference>